<feature type="non-terminal residue" evidence="1">
    <location>
        <position position="1"/>
    </location>
</feature>
<keyword evidence="2" id="KW-1185">Reference proteome</keyword>
<dbReference type="Proteomes" id="UP001432027">
    <property type="component" value="Unassembled WGS sequence"/>
</dbReference>
<feature type="non-terminal residue" evidence="1">
    <location>
        <position position="170"/>
    </location>
</feature>
<protein>
    <submittedName>
        <fullName evidence="1">Uncharacterized protein</fullName>
    </submittedName>
</protein>
<proteinExistence type="predicted"/>
<organism evidence="1 2">
    <name type="scientific">Pristionchus entomophagus</name>
    <dbReference type="NCBI Taxonomy" id="358040"/>
    <lineage>
        <taxon>Eukaryota</taxon>
        <taxon>Metazoa</taxon>
        <taxon>Ecdysozoa</taxon>
        <taxon>Nematoda</taxon>
        <taxon>Chromadorea</taxon>
        <taxon>Rhabditida</taxon>
        <taxon>Rhabditina</taxon>
        <taxon>Diplogasteromorpha</taxon>
        <taxon>Diplogasteroidea</taxon>
        <taxon>Neodiplogasteridae</taxon>
        <taxon>Pristionchus</taxon>
    </lineage>
</organism>
<evidence type="ECO:0000313" key="2">
    <source>
        <dbReference type="Proteomes" id="UP001432027"/>
    </source>
</evidence>
<name>A0AAV5ULP9_9BILA</name>
<gene>
    <name evidence="1" type="ORF">PENTCL1PPCAC_30235</name>
</gene>
<evidence type="ECO:0000313" key="1">
    <source>
        <dbReference type="EMBL" id="GMT08060.1"/>
    </source>
</evidence>
<sequence length="170" mass="18878">PIRRVNVDWNRRLHSGSKKLRALSDIVGDVHSIRNGEHWVEPSSNVLEGESLNLLHIIRTCRRGQKAGSLDVLAMHSTYQLHDDDTPVLGVAPLRDGRPGILRSMREDHVCALKVVPPSIICVCRLDALLDLVRIDSKELLAGLDEVTGNLRRSEDSRSCIGRLEVAELG</sequence>
<accession>A0AAV5ULP9</accession>
<dbReference type="AlphaFoldDB" id="A0AAV5ULP9"/>
<reference evidence="1" key="1">
    <citation type="submission" date="2023-10" db="EMBL/GenBank/DDBJ databases">
        <title>Genome assembly of Pristionchus species.</title>
        <authorList>
            <person name="Yoshida K."/>
            <person name="Sommer R.J."/>
        </authorList>
    </citation>
    <scope>NUCLEOTIDE SEQUENCE</scope>
    <source>
        <strain evidence="1">RS0144</strain>
    </source>
</reference>
<dbReference type="EMBL" id="BTSX01000007">
    <property type="protein sequence ID" value="GMT08060.1"/>
    <property type="molecule type" value="Genomic_DNA"/>
</dbReference>
<comment type="caution">
    <text evidence="1">The sequence shown here is derived from an EMBL/GenBank/DDBJ whole genome shotgun (WGS) entry which is preliminary data.</text>
</comment>